<dbReference type="Proteomes" id="UP000663193">
    <property type="component" value="Chromosome 19"/>
</dbReference>
<dbReference type="EMBL" id="CP069041">
    <property type="protein sequence ID" value="QRD05703.1"/>
    <property type="molecule type" value="Genomic_DNA"/>
</dbReference>
<dbReference type="VEuPathDB" id="FungiDB:JI435_059790"/>
<reference evidence="2" key="1">
    <citation type="journal article" date="2021" name="BMC Genomics">
        <title>Chromosome-level genome assembly and manually-curated proteome of model necrotroph Parastagonospora nodorum Sn15 reveals a genome-wide trove of candidate effector homologs, and redundancy of virulence-related functions within an accessory chromosome.</title>
        <authorList>
            <person name="Bertazzoni S."/>
            <person name="Jones D.A.B."/>
            <person name="Phan H.T."/>
            <person name="Tan K.-C."/>
            <person name="Hane J.K."/>
        </authorList>
    </citation>
    <scope>NUCLEOTIDE SEQUENCE [LARGE SCALE GENOMIC DNA]</scope>
    <source>
        <strain evidence="2">SN15 / ATCC MYA-4574 / FGSC 10173)</strain>
    </source>
</reference>
<organism evidence="1 2">
    <name type="scientific">Phaeosphaeria nodorum (strain SN15 / ATCC MYA-4574 / FGSC 10173)</name>
    <name type="common">Glume blotch fungus</name>
    <name type="synonym">Parastagonospora nodorum</name>
    <dbReference type="NCBI Taxonomy" id="321614"/>
    <lineage>
        <taxon>Eukaryota</taxon>
        <taxon>Fungi</taxon>
        <taxon>Dikarya</taxon>
        <taxon>Ascomycota</taxon>
        <taxon>Pezizomycotina</taxon>
        <taxon>Dothideomycetes</taxon>
        <taxon>Pleosporomycetidae</taxon>
        <taxon>Pleosporales</taxon>
        <taxon>Pleosporineae</taxon>
        <taxon>Phaeosphaeriaceae</taxon>
        <taxon>Parastagonospora</taxon>
    </lineage>
</organism>
<evidence type="ECO:0000313" key="2">
    <source>
        <dbReference type="Proteomes" id="UP000663193"/>
    </source>
</evidence>
<keyword evidence="2" id="KW-1185">Reference proteome</keyword>
<gene>
    <name evidence="1" type="ORF">JI435_059790</name>
</gene>
<dbReference type="Gene3D" id="2.80.10.50">
    <property type="match status" value="1"/>
</dbReference>
<protein>
    <submittedName>
        <fullName evidence="1">Uncharacterized protein</fullName>
    </submittedName>
</protein>
<proteinExistence type="predicted"/>
<name>A0A7U2I9F0_PHANO</name>
<dbReference type="OrthoDB" id="3439489at2759"/>
<dbReference type="AlphaFoldDB" id="A0A7U2I9F0"/>
<sequence length="162" mass="17669">MPAATVTPGRIALLCLSGLVTLWLLGFFQTGTMDSIPSHFTIEIDGKPIAKVDGGAEDHTEAKLGEEPAIFSLKDSRLQCGDRIMGRNLAENRSFGPKPVSWYKANAENEKRVQAVTAKKEGDAYQLLFANAPLMVTDEGMVMADLMARSKSEVKVILQEEN</sequence>
<evidence type="ECO:0000313" key="1">
    <source>
        <dbReference type="EMBL" id="QRD05703.1"/>
    </source>
</evidence>
<accession>A0A7U2I9F0</accession>